<evidence type="ECO:0000313" key="8">
    <source>
        <dbReference type="Proteomes" id="UP000317977"/>
    </source>
</evidence>
<feature type="transmembrane region" description="Helical" evidence="6">
    <location>
        <begin position="12"/>
        <end position="33"/>
    </location>
</feature>
<evidence type="ECO:0000256" key="5">
    <source>
        <dbReference type="ARBA" id="ARBA00023136"/>
    </source>
</evidence>
<comment type="subcellular location">
    <subcellularLocation>
        <location evidence="1">Membrane</location>
        <topology evidence="1">Single-pass membrane protein</topology>
    </subcellularLocation>
</comment>
<evidence type="ECO:0000313" key="7">
    <source>
        <dbReference type="EMBL" id="TWU49791.1"/>
    </source>
</evidence>
<keyword evidence="3 6" id="KW-0812">Transmembrane</keyword>
<keyword evidence="8" id="KW-1185">Reference proteome</keyword>
<evidence type="ECO:0000256" key="1">
    <source>
        <dbReference type="ARBA" id="ARBA00004167"/>
    </source>
</evidence>
<dbReference type="Pfam" id="PF07963">
    <property type="entry name" value="N_methyl"/>
    <property type="match status" value="1"/>
</dbReference>
<dbReference type="GO" id="GO:0015627">
    <property type="term" value="C:type II protein secretion system complex"/>
    <property type="evidence" value="ECO:0007669"/>
    <property type="project" value="InterPro"/>
</dbReference>
<dbReference type="InterPro" id="IPR012902">
    <property type="entry name" value="N_methyl_site"/>
</dbReference>
<dbReference type="Proteomes" id="UP000317977">
    <property type="component" value="Unassembled WGS sequence"/>
</dbReference>
<comment type="caution">
    <text evidence="7">The sequence shown here is derived from an EMBL/GenBank/DDBJ whole genome shotgun (WGS) entry which is preliminary data.</text>
</comment>
<keyword evidence="4 6" id="KW-1133">Transmembrane helix</keyword>
<sequence>MNRKSRNAFSLIEMVIVILIMGIIAAVAAPRMFDTAKSAEENTTRQQLAVMRNAIEMYRARNATYPAVNDLPNAMATMLNGPFPTPMVGTARGVAGVLYDSTTTDVAAAVDVNANAGWVYKPHNGSLRLNVAAGTTGSDW</sequence>
<organism evidence="7 8">
    <name type="scientific">Rubripirellula reticaptiva</name>
    <dbReference type="NCBI Taxonomy" id="2528013"/>
    <lineage>
        <taxon>Bacteria</taxon>
        <taxon>Pseudomonadati</taxon>
        <taxon>Planctomycetota</taxon>
        <taxon>Planctomycetia</taxon>
        <taxon>Pirellulales</taxon>
        <taxon>Pirellulaceae</taxon>
        <taxon>Rubripirellula</taxon>
    </lineage>
</organism>
<evidence type="ECO:0000256" key="6">
    <source>
        <dbReference type="SAM" id="Phobius"/>
    </source>
</evidence>
<dbReference type="SUPFAM" id="SSF54523">
    <property type="entry name" value="Pili subunits"/>
    <property type="match status" value="1"/>
</dbReference>
<dbReference type="NCBIfam" id="TIGR02532">
    <property type="entry name" value="IV_pilin_GFxxxE"/>
    <property type="match status" value="1"/>
</dbReference>
<dbReference type="AlphaFoldDB" id="A0A5C6EQE5"/>
<accession>A0A5C6EQE5</accession>
<gene>
    <name evidence="7" type="primary">epsG_2</name>
    <name evidence="7" type="ORF">Poly59_44160</name>
</gene>
<dbReference type="PRINTS" id="PR00813">
    <property type="entry name" value="BCTERIALGSPG"/>
</dbReference>
<dbReference type="InterPro" id="IPR045584">
    <property type="entry name" value="Pilin-like"/>
</dbReference>
<dbReference type="PANTHER" id="PTHR30093:SF44">
    <property type="entry name" value="TYPE II SECRETION SYSTEM CORE PROTEIN G"/>
    <property type="match status" value="1"/>
</dbReference>
<protein>
    <submittedName>
        <fullName evidence="7">Type II secretion system protein G</fullName>
    </submittedName>
</protein>
<evidence type="ECO:0000256" key="2">
    <source>
        <dbReference type="ARBA" id="ARBA00022481"/>
    </source>
</evidence>
<proteinExistence type="predicted"/>
<evidence type="ECO:0000256" key="4">
    <source>
        <dbReference type="ARBA" id="ARBA00022989"/>
    </source>
</evidence>
<dbReference type="EMBL" id="SJPX01000004">
    <property type="protein sequence ID" value="TWU49791.1"/>
    <property type="molecule type" value="Genomic_DNA"/>
</dbReference>
<keyword evidence="5 6" id="KW-0472">Membrane</keyword>
<dbReference type="RefSeq" id="WP_146535987.1">
    <property type="nucleotide sequence ID" value="NZ_SJPX01000004.1"/>
</dbReference>
<name>A0A5C6EQE5_9BACT</name>
<dbReference type="Gene3D" id="3.30.700.10">
    <property type="entry name" value="Glycoprotein, Type 4 Pilin"/>
    <property type="match status" value="1"/>
</dbReference>
<dbReference type="InterPro" id="IPR000983">
    <property type="entry name" value="Bac_GSPG_pilin"/>
</dbReference>
<evidence type="ECO:0000256" key="3">
    <source>
        <dbReference type="ARBA" id="ARBA00022692"/>
    </source>
</evidence>
<dbReference type="GO" id="GO:0016020">
    <property type="term" value="C:membrane"/>
    <property type="evidence" value="ECO:0007669"/>
    <property type="project" value="UniProtKB-SubCell"/>
</dbReference>
<dbReference type="PANTHER" id="PTHR30093">
    <property type="entry name" value="GENERAL SECRETION PATHWAY PROTEIN G"/>
    <property type="match status" value="1"/>
</dbReference>
<keyword evidence="2" id="KW-0488">Methylation</keyword>
<dbReference type="OrthoDB" id="290651at2"/>
<dbReference type="GO" id="GO:0015628">
    <property type="term" value="P:protein secretion by the type II secretion system"/>
    <property type="evidence" value="ECO:0007669"/>
    <property type="project" value="InterPro"/>
</dbReference>
<reference evidence="7 8" key="1">
    <citation type="submission" date="2019-02" db="EMBL/GenBank/DDBJ databases">
        <title>Deep-cultivation of Planctomycetes and their phenomic and genomic characterization uncovers novel biology.</title>
        <authorList>
            <person name="Wiegand S."/>
            <person name="Jogler M."/>
            <person name="Boedeker C."/>
            <person name="Pinto D."/>
            <person name="Vollmers J."/>
            <person name="Rivas-Marin E."/>
            <person name="Kohn T."/>
            <person name="Peeters S.H."/>
            <person name="Heuer A."/>
            <person name="Rast P."/>
            <person name="Oberbeckmann S."/>
            <person name="Bunk B."/>
            <person name="Jeske O."/>
            <person name="Meyerdierks A."/>
            <person name="Storesund J.E."/>
            <person name="Kallscheuer N."/>
            <person name="Luecker S."/>
            <person name="Lage O.M."/>
            <person name="Pohl T."/>
            <person name="Merkel B.J."/>
            <person name="Hornburger P."/>
            <person name="Mueller R.-W."/>
            <person name="Bruemmer F."/>
            <person name="Labrenz M."/>
            <person name="Spormann A.M."/>
            <person name="Op Den Camp H."/>
            <person name="Overmann J."/>
            <person name="Amann R."/>
            <person name="Jetten M.S.M."/>
            <person name="Mascher T."/>
            <person name="Medema M.H."/>
            <person name="Devos D.P."/>
            <person name="Kaster A.-K."/>
            <person name="Ovreas L."/>
            <person name="Rohde M."/>
            <person name="Galperin M.Y."/>
            <person name="Jogler C."/>
        </authorList>
    </citation>
    <scope>NUCLEOTIDE SEQUENCE [LARGE SCALE GENOMIC DNA]</scope>
    <source>
        <strain evidence="7 8">Poly59</strain>
    </source>
</reference>